<keyword evidence="2" id="KW-0732">Signal</keyword>
<evidence type="ECO:0000256" key="1">
    <source>
        <dbReference type="SAM" id="MobiDB-lite"/>
    </source>
</evidence>
<name>A0A7S1VBT2_9STRA</name>
<dbReference type="EMBL" id="HBGK01035835">
    <property type="protein sequence ID" value="CAD9294493.1"/>
    <property type="molecule type" value="Transcribed_RNA"/>
</dbReference>
<evidence type="ECO:0000256" key="2">
    <source>
        <dbReference type="SAM" id="SignalP"/>
    </source>
</evidence>
<dbReference type="AlphaFoldDB" id="A0A7S1VBT2"/>
<gene>
    <name evidence="3" type="ORF">GOCE00092_LOCUS18547</name>
</gene>
<feature type="compositionally biased region" description="Basic residues" evidence="1">
    <location>
        <begin position="245"/>
        <end position="266"/>
    </location>
</feature>
<feature type="region of interest" description="Disordered" evidence="1">
    <location>
        <begin position="240"/>
        <end position="266"/>
    </location>
</feature>
<evidence type="ECO:0000313" key="3">
    <source>
        <dbReference type="EMBL" id="CAD9294493.1"/>
    </source>
</evidence>
<organism evidence="3">
    <name type="scientific">Grammatophora oceanica</name>
    <dbReference type="NCBI Taxonomy" id="210454"/>
    <lineage>
        <taxon>Eukaryota</taxon>
        <taxon>Sar</taxon>
        <taxon>Stramenopiles</taxon>
        <taxon>Ochrophyta</taxon>
        <taxon>Bacillariophyta</taxon>
        <taxon>Fragilariophyceae</taxon>
        <taxon>Fragilariophycidae</taxon>
        <taxon>Rhabdonematales</taxon>
        <taxon>Grammatophoraceae</taxon>
        <taxon>Grammatophora</taxon>
    </lineage>
</organism>
<proteinExistence type="predicted"/>
<feature type="chain" id="PRO_5031211744" evidence="2">
    <location>
        <begin position="18"/>
        <end position="266"/>
    </location>
</feature>
<sequence>MKIHFVMYALMMQSALGFLHSGGLMARHSNKGGLVLRASTSTESTRFWETRQDGCWRPDVNDVDRISWGKPAKKKRTGSRGVPHRLNQEERKLYDLARQKGFLEVLGSSWRSQRRDSPLLNTYRSLCDARGQPQIVLHKDKTGIDSVVVDLSPLRLPDTFPEVAAHCSEAVANIAGEAEIKAPTPFDQDDIDVEVVGGGDDPWETRPIYQLSPFFVVWSLPRSEAKVLGKELARIFCTAEGKGKGGSKKPSVKPGRSRRHGGYGIG</sequence>
<feature type="signal peptide" evidence="2">
    <location>
        <begin position="1"/>
        <end position="17"/>
    </location>
</feature>
<reference evidence="3" key="1">
    <citation type="submission" date="2021-01" db="EMBL/GenBank/DDBJ databases">
        <authorList>
            <person name="Corre E."/>
            <person name="Pelletier E."/>
            <person name="Niang G."/>
            <person name="Scheremetjew M."/>
            <person name="Finn R."/>
            <person name="Kale V."/>
            <person name="Holt S."/>
            <person name="Cochrane G."/>
            <person name="Meng A."/>
            <person name="Brown T."/>
            <person name="Cohen L."/>
        </authorList>
    </citation>
    <scope>NUCLEOTIDE SEQUENCE</scope>
    <source>
        <strain evidence="3">CCMP 410</strain>
    </source>
</reference>
<protein>
    <submittedName>
        <fullName evidence="3">Uncharacterized protein</fullName>
    </submittedName>
</protein>
<accession>A0A7S1VBT2</accession>